<protein>
    <submittedName>
        <fullName evidence="1">Uncharacterized protein</fullName>
    </submittedName>
</protein>
<evidence type="ECO:0000313" key="1">
    <source>
        <dbReference type="EMBL" id="GAA2388737.1"/>
    </source>
</evidence>
<dbReference type="EMBL" id="BAAARV010000114">
    <property type="protein sequence ID" value="GAA2388737.1"/>
    <property type="molecule type" value="Genomic_DNA"/>
</dbReference>
<organism evidence="1 2">
    <name type="scientific">Dactylosporangium salmoneum</name>
    <dbReference type="NCBI Taxonomy" id="53361"/>
    <lineage>
        <taxon>Bacteria</taxon>
        <taxon>Bacillati</taxon>
        <taxon>Actinomycetota</taxon>
        <taxon>Actinomycetes</taxon>
        <taxon>Micromonosporales</taxon>
        <taxon>Micromonosporaceae</taxon>
        <taxon>Dactylosporangium</taxon>
    </lineage>
</organism>
<sequence>MANLLSLRLGWSDVTPLFSTAPSRFSDLRQALDDALDEVRQLPGLEDCDDVQLAMPALDNANDTAGAMQPYNPKRRRTWTDVTVSKVLHRLAPVVPIIDSSVKAFYATAVPGRIRQRMRDDLCANRDWMTELAKSYPVHEHHMPLTRVADILIWMDSRASSTTTAQT</sequence>
<dbReference type="Pfam" id="PF19827">
    <property type="entry name" value="DUF6308"/>
    <property type="match status" value="1"/>
</dbReference>
<gene>
    <name evidence="1" type="ORF">GCM10010170_100070</name>
</gene>
<dbReference type="Proteomes" id="UP001501444">
    <property type="component" value="Unassembled WGS sequence"/>
</dbReference>
<dbReference type="InterPro" id="IPR046275">
    <property type="entry name" value="DUF6308"/>
</dbReference>
<keyword evidence="2" id="KW-1185">Reference proteome</keyword>
<accession>A0ABN3HWA3</accession>
<evidence type="ECO:0000313" key="2">
    <source>
        <dbReference type="Proteomes" id="UP001501444"/>
    </source>
</evidence>
<name>A0ABN3HWA3_9ACTN</name>
<proteinExistence type="predicted"/>
<reference evidence="1 2" key="1">
    <citation type="journal article" date="2019" name="Int. J. Syst. Evol. Microbiol.">
        <title>The Global Catalogue of Microorganisms (GCM) 10K type strain sequencing project: providing services to taxonomists for standard genome sequencing and annotation.</title>
        <authorList>
            <consortium name="The Broad Institute Genomics Platform"/>
            <consortium name="The Broad Institute Genome Sequencing Center for Infectious Disease"/>
            <person name="Wu L."/>
            <person name="Ma J."/>
        </authorList>
    </citation>
    <scope>NUCLEOTIDE SEQUENCE [LARGE SCALE GENOMIC DNA]</scope>
    <source>
        <strain evidence="1 2">JCM 3272</strain>
    </source>
</reference>
<comment type="caution">
    <text evidence="1">The sequence shown here is derived from an EMBL/GenBank/DDBJ whole genome shotgun (WGS) entry which is preliminary data.</text>
</comment>